<reference evidence="2" key="1">
    <citation type="journal article" date="2018" name="DNA Res.">
        <title>Multiple hybrid de novo genome assembly of finger millet, an orphan allotetraploid crop.</title>
        <authorList>
            <person name="Hatakeyama M."/>
            <person name="Aluri S."/>
            <person name="Balachadran M.T."/>
            <person name="Sivarajan S.R."/>
            <person name="Patrignani A."/>
            <person name="Gruter S."/>
            <person name="Poveda L."/>
            <person name="Shimizu-Inatsugi R."/>
            <person name="Baeten J."/>
            <person name="Francoijs K.J."/>
            <person name="Nataraja K.N."/>
            <person name="Reddy Y.A.N."/>
            <person name="Phadnis S."/>
            <person name="Ravikumar R.L."/>
            <person name="Schlapbach R."/>
            <person name="Sreeman S.M."/>
            <person name="Shimizu K.K."/>
        </authorList>
    </citation>
    <scope>NUCLEOTIDE SEQUENCE</scope>
</reference>
<feature type="domain" description="G" evidence="1">
    <location>
        <begin position="98"/>
        <end position="188"/>
    </location>
</feature>
<evidence type="ECO:0000313" key="2">
    <source>
        <dbReference type="EMBL" id="GJN38171.1"/>
    </source>
</evidence>
<dbReference type="SUPFAM" id="SSF52540">
    <property type="entry name" value="P-loop containing nucleoside triphosphate hydrolases"/>
    <property type="match status" value="1"/>
</dbReference>
<keyword evidence="3" id="KW-1185">Reference proteome</keyword>
<reference evidence="2" key="2">
    <citation type="submission" date="2021-12" db="EMBL/GenBank/DDBJ databases">
        <title>Resequencing data analysis of finger millet.</title>
        <authorList>
            <person name="Hatakeyama M."/>
            <person name="Aluri S."/>
            <person name="Balachadran M.T."/>
            <person name="Sivarajan S.R."/>
            <person name="Poveda L."/>
            <person name="Shimizu-Inatsugi R."/>
            <person name="Schlapbach R."/>
            <person name="Sreeman S.M."/>
            <person name="Shimizu K.K."/>
        </authorList>
    </citation>
    <scope>NUCLEOTIDE SEQUENCE</scope>
</reference>
<dbReference type="GO" id="GO:0005525">
    <property type="term" value="F:GTP binding"/>
    <property type="evidence" value="ECO:0007669"/>
    <property type="project" value="InterPro"/>
</dbReference>
<dbReference type="Gene3D" id="3.40.50.300">
    <property type="entry name" value="P-loop containing nucleotide triphosphate hydrolases"/>
    <property type="match status" value="1"/>
</dbReference>
<evidence type="ECO:0000259" key="1">
    <source>
        <dbReference type="Pfam" id="PF01926"/>
    </source>
</evidence>
<dbReference type="PRINTS" id="PR00326">
    <property type="entry name" value="GTP1OBG"/>
</dbReference>
<dbReference type="InterPro" id="IPR027417">
    <property type="entry name" value="P-loop_NTPase"/>
</dbReference>
<gene>
    <name evidence="2" type="primary">gb27187</name>
    <name evidence="2" type="ORF">PR202_gb27187</name>
</gene>
<name>A0AAV5FT67_ELECO</name>
<dbReference type="PANTHER" id="PTHR43834:SF6">
    <property type="entry name" value="GTPASE DER"/>
    <property type="match status" value="1"/>
</dbReference>
<sequence length="190" mass="20652">MAAAAAGVLRAALRRTRTATATLLLHRGLPSARSFPPPPPLGRTFDLLRRLPFSTGFAYSTAAHELAAPARPKGKARKNPMKQSRLDFTKVDAVLLPTVILVGRPNVGKSALFNRLIRRREALVYNTPGDHVTRDIREGIAKLGDLRFRVLDSAGLETAATSGSILARTTDMTGNVLTRSQFAIFLIDVR</sequence>
<proteinExistence type="predicted"/>
<dbReference type="Pfam" id="PF01926">
    <property type="entry name" value="MMR_HSR1"/>
    <property type="match status" value="1"/>
</dbReference>
<evidence type="ECO:0000313" key="3">
    <source>
        <dbReference type="Proteomes" id="UP001054889"/>
    </source>
</evidence>
<dbReference type="InterPro" id="IPR006073">
    <property type="entry name" value="GTP-bd"/>
</dbReference>
<comment type="caution">
    <text evidence="2">The sequence shown here is derived from an EMBL/GenBank/DDBJ whole genome shotgun (WGS) entry which is preliminary data.</text>
</comment>
<organism evidence="2 3">
    <name type="scientific">Eleusine coracana subsp. coracana</name>
    <dbReference type="NCBI Taxonomy" id="191504"/>
    <lineage>
        <taxon>Eukaryota</taxon>
        <taxon>Viridiplantae</taxon>
        <taxon>Streptophyta</taxon>
        <taxon>Embryophyta</taxon>
        <taxon>Tracheophyta</taxon>
        <taxon>Spermatophyta</taxon>
        <taxon>Magnoliopsida</taxon>
        <taxon>Liliopsida</taxon>
        <taxon>Poales</taxon>
        <taxon>Poaceae</taxon>
        <taxon>PACMAD clade</taxon>
        <taxon>Chloridoideae</taxon>
        <taxon>Cynodonteae</taxon>
        <taxon>Eleusininae</taxon>
        <taxon>Eleusine</taxon>
    </lineage>
</organism>
<dbReference type="AlphaFoldDB" id="A0AAV5FT67"/>
<accession>A0AAV5FT67</accession>
<dbReference type="PANTHER" id="PTHR43834">
    <property type="entry name" value="GTPASE DER"/>
    <property type="match status" value="1"/>
</dbReference>
<protein>
    <recommendedName>
        <fullName evidence="1">G domain-containing protein</fullName>
    </recommendedName>
</protein>
<dbReference type="Proteomes" id="UP001054889">
    <property type="component" value="Unassembled WGS sequence"/>
</dbReference>
<dbReference type="EMBL" id="BQKI01000095">
    <property type="protein sequence ID" value="GJN38171.1"/>
    <property type="molecule type" value="Genomic_DNA"/>
</dbReference>